<organism evidence="5 6">
    <name type="scientific">Kribbella capetownensis</name>
    <dbReference type="NCBI Taxonomy" id="1572659"/>
    <lineage>
        <taxon>Bacteria</taxon>
        <taxon>Bacillati</taxon>
        <taxon>Actinomycetota</taxon>
        <taxon>Actinomycetes</taxon>
        <taxon>Propionibacteriales</taxon>
        <taxon>Kribbellaceae</taxon>
        <taxon>Kribbella</taxon>
    </lineage>
</organism>
<accession>A0A4R0K699</accession>
<keyword evidence="3" id="KW-0949">S-adenosyl-L-methionine</keyword>
<evidence type="ECO:0000313" key="5">
    <source>
        <dbReference type="EMBL" id="TCC53506.1"/>
    </source>
</evidence>
<comment type="caution">
    <text evidence="5">The sequence shown here is derived from an EMBL/GenBank/DDBJ whole genome shotgun (WGS) entry which is preliminary data.</text>
</comment>
<dbReference type="PANTHER" id="PTHR43464:SF19">
    <property type="entry name" value="UBIQUINONE BIOSYNTHESIS O-METHYLTRANSFERASE, MITOCHONDRIAL"/>
    <property type="match status" value="1"/>
</dbReference>
<dbReference type="OrthoDB" id="3825914at2"/>
<dbReference type="EMBL" id="SJKD01000001">
    <property type="protein sequence ID" value="TCC53506.1"/>
    <property type="molecule type" value="Genomic_DNA"/>
</dbReference>
<evidence type="ECO:0000256" key="2">
    <source>
        <dbReference type="ARBA" id="ARBA00022679"/>
    </source>
</evidence>
<dbReference type="Pfam" id="PF13649">
    <property type="entry name" value="Methyltransf_25"/>
    <property type="match status" value="1"/>
</dbReference>
<gene>
    <name evidence="5" type="ORF">E0H75_07420</name>
</gene>
<dbReference type="InterPro" id="IPR041698">
    <property type="entry name" value="Methyltransf_25"/>
</dbReference>
<evidence type="ECO:0000313" key="6">
    <source>
        <dbReference type="Proteomes" id="UP000293342"/>
    </source>
</evidence>
<dbReference type="Proteomes" id="UP000293342">
    <property type="component" value="Unassembled WGS sequence"/>
</dbReference>
<keyword evidence="2 5" id="KW-0808">Transferase</keyword>
<dbReference type="Gene3D" id="3.40.50.150">
    <property type="entry name" value="Vaccinia Virus protein VP39"/>
    <property type="match status" value="1"/>
</dbReference>
<keyword evidence="6" id="KW-1185">Reference proteome</keyword>
<name>A0A4R0K699_9ACTN</name>
<dbReference type="RefSeq" id="WP_131512426.1">
    <property type="nucleotide sequence ID" value="NZ_SJKD01000001.1"/>
</dbReference>
<dbReference type="InterPro" id="IPR029063">
    <property type="entry name" value="SAM-dependent_MTases_sf"/>
</dbReference>
<dbReference type="GO" id="GO:0032259">
    <property type="term" value="P:methylation"/>
    <property type="evidence" value="ECO:0007669"/>
    <property type="project" value="UniProtKB-KW"/>
</dbReference>
<dbReference type="PANTHER" id="PTHR43464">
    <property type="entry name" value="METHYLTRANSFERASE"/>
    <property type="match status" value="1"/>
</dbReference>
<keyword evidence="1 5" id="KW-0489">Methyltransferase</keyword>
<evidence type="ECO:0000256" key="3">
    <source>
        <dbReference type="ARBA" id="ARBA00022691"/>
    </source>
</evidence>
<sequence>MRYYYREHEAAYRRLRQQGMTQWSDLFGETEDFEEFPNRGFLEGVLGRLVLPSASEVEVLEYGCGTGPAACLLAARGFRVDAVDLIPEAIELARRFAQERGAEVSFGVQDICALAAEPVGKRYDLIVDSYCLQSIVTDADRARVFAAVRGRLKDKGYYLISTAMYEPDRSYDGGFRYDEATGICYQQGGAGPDAVEIDGVWYVPHRRHLSAAALRAELKGAELHVVSQEAGNLVCTRNS</sequence>
<proteinExistence type="predicted"/>
<dbReference type="AlphaFoldDB" id="A0A4R0K699"/>
<reference evidence="5 6" key="1">
    <citation type="submission" date="2019-02" db="EMBL/GenBank/DDBJ databases">
        <title>Kribbella capetownensis sp. nov. and Kribbella speibonae sp. nov., isolated from soil.</title>
        <authorList>
            <person name="Curtis S.M."/>
            <person name="Norton I."/>
            <person name="Everest G.J."/>
            <person name="Meyers P.R."/>
        </authorList>
    </citation>
    <scope>NUCLEOTIDE SEQUENCE [LARGE SCALE GENOMIC DNA]</scope>
    <source>
        <strain evidence="5 6">YM53</strain>
    </source>
</reference>
<evidence type="ECO:0000259" key="4">
    <source>
        <dbReference type="Pfam" id="PF13649"/>
    </source>
</evidence>
<dbReference type="CDD" id="cd02440">
    <property type="entry name" value="AdoMet_MTases"/>
    <property type="match status" value="1"/>
</dbReference>
<evidence type="ECO:0000256" key="1">
    <source>
        <dbReference type="ARBA" id="ARBA00022603"/>
    </source>
</evidence>
<dbReference type="SUPFAM" id="SSF53335">
    <property type="entry name" value="S-adenosyl-L-methionine-dependent methyltransferases"/>
    <property type="match status" value="1"/>
</dbReference>
<protein>
    <submittedName>
        <fullName evidence="5">Class I SAM-dependent methyltransferase</fullName>
    </submittedName>
</protein>
<feature type="domain" description="Methyltransferase" evidence="4">
    <location>
        <begin position="59"/>
        <end position="156"/>
    </location>
</feature>
<dbReference type="GO" id="GO:0008168">
    <property type="term" value="F:methyltransferase activity"/>
    <property type="evidence" value="ECO:0007669"/>
    <property type="project" value="UniProtKB-KW"/>
</dbReference>